<feature type="domain" description="Ketoreductase" evidence="4">
    <location>
        <begin position="2"/>
        <end position="182"/>
    </location>
</feature>
<dbReference type="Proteomes" id="UP001562065">
    <property type="component" value="Unassembled WGS sequence"/>
</dbReference>
<evidence type="ECO:0000313" key="6">
    <source>
        <dbReference type="Proteomes" id="UP001562065"/>
    </source>
</evidence>
<dbReference type="Gene3D" id="3.40.50.720">
    <property type="entry name" value="NAD(P)-binding Rossmann-like Domain"/>
    <property type="match status" value="1"/>
</dbReference>
<name>A0ABV4AES7_9GAMM</name>
<keyword evidence="2 5" id="KW-0560">Oxidoreductase</keyword>
<dbReference type="InterPro" id="IPR002347">
    <property type="entry name" value="SDR_fam"/>
</dbReference>
<dbReference type="PRINTS" id="PR00080">
    <property type="entry name" value="SDRFAMILY"/>
</dbReference>
<dbReference type="GO" id="GO:0016491">
    <property type="term" value="F:oxidoreductase activity"/>
    <property type="evidence" value="ECO:0007669"/>
    <property type="project" value="UniProtKB-KW"/>
</dbReference>
<keyword evidence="6" id="KW-1185">Reference proteome</keyword>
<sequence>MRTVLITGATGGLGRALALRYWDAGHSLVLMDVNADALNDLAGRFGDASRVHTIVCDLCDDDSIHAAAAQLTAYTSMLDVLINNAGITHRSAASSTRPEVFARVMQVDWLGTVSLTQLLLPQLRHGGKVICIGSMAGWMPVPGRAAYCAAKAALTQFFEVWRLELDQLGIGLLMVYPSFLDTAIERNALGADGAQANHARSTLGSVRSADWMAARILHSDRRQRMRLFPDRLSRLASLLWRVWPKLYLRQVRRRFPEDIQP</sequence>
<evidence type="ECO:0000259" key="4">
    <source>
        <dbReference type="SMART" id="SM00822"/>
    </source>
</evidence>
<dbReference type="PANTHER" id="PTHR44196:SF1">
    <property type="entry name" value="DEHYDROGENASE_REDUCTASE SDR FAMILY MEMBER 7B"/>
    <property type="match status" value="1"/>
</dbReference>
<dbReference type="InterPro" id="IPR057326">
    <property type="entry name" value="KR_dom"/>
</dbReference>
<evidence type="ECO:0000256" key="2">
    <source>
        <dbReference type="ARBA" id="ARBA00023002"/>
    </source>
</evidence>
<dbReference type="SMART" id="SM00822">
    <property type="entry name" value="PKS_KR"/>
    <property type="match status" value="1"/>
</dbReference>
<dbReference type="InterPro" id="IPR036291">
    <property type="entry name" value="NAD(P)-bd_dom_sf"/>
</dbReference>
<dbReference type="PROSITE" id="PS00061">
    <property type="entry name" value="ADH_SHORT"/>
    <property type="match status" value="1"/>
</dbReference>
<dbReference type="RefSeq" id="WP_369454411.1">
    <property type="nucleotide sequence ID" value="NZ_JBGCUO010000001.1"/>
</dbReference>
<dbReference type="EC" id="1.-.-.-" evidence="5"/>
<organism evidence="5 6">
    <name type="scientific">Isoalcanivorax beigongshangi</name>
    <dbReference type="NCBI Taxonomy" id="3238810"/>
    <lineage>
        <taxon>Bacteria</taxon>
        <taxon>Pseudomonadati</taxon>
        <taxon>Pseudomonadota</taxon>
        <taxon>Gammaproteobacteria</taxon>
        <taxon>Oceanospirillales</taxon>
        <taxon>Alcanivoracaceae</taxon>
        <taxon>Isoalcanivorax</taxon>
    </lineage>
</organism>
<dbReference type="InterPro" id="IPR020904">
    <property type="entry name" value="Sc_DH/Rdtase_CS"/>
</dbReference>
<protein>
    <submittedName>
        <fullName evidence="5">SDR family NAD(P)-dependent oxidoreductase</fullName>
        <ecNumber evidence="5">1.-.-.-</ecNumber>
    </submittedName>
</protein>
<reference evidence="5 6" key="1">
    <citation type="submission" date="2024-07" db="EMBL/GenBank/DDBJ databases">
        <authorList>
            <person name="Ren Q."/>
        </authorList>
    </citation>
    <scope>NUCLEOTIDE SEQUENCE [LARGE SCALE GENOMIC DNA]</scope>
    <source>
        <strain evidence="5 6">REN37</strain>
    </source>
</reference>
<gene>
    <name evidence="5" type="ORF">AB5I84_03280</name>
</gene>
<dbReference type="PRINTS" id="PR00081">
    <property type="entry name" value="GDHRDH"/>
</dbReference>
<comment type="similarity">
    <text evidence="1 3">Belongs to the short-chain dehydrogenases/reductases (SDR) family.</text>
</comment>
<evidence type="ECO:0000313" key="5">
    <source>
        <dbReference type="EMBL" id="MEY1661165.1"/>
    </source>
</evidence>
<dbReference type="Pfam" id="PF00106">
    <property type="entry name" value="adh_short"/>
    <property type="match status" value="1"/>
</dbReference>
<evidence type="ECO:0000256" key="3">
    <source>
        <dbReference type="RuleBase" id="RU000363"/>
    </source>
</evidence>
<accession>A0ABV4AES7</accession>
<dbReference type="PANTHER" id="PTHR44196">
    <property type="entry name" value="DEHYDROGENASE/REDUCTASE SDR FAMILY MEMBER 7B"/>
    <property type="match status" value="1"/>
</dbReference>
<proteinExistence type="inferred from homology"/>
<evidence type="ECO:0000256" key="1">
    <source>
        <dbReference type="ARBA" id="ARBA00006484"/>
    </source>
</evidence>
<dbReference type="SUPFAM" id="SSF51735">
    <property type="entry name" value="NAD(P)-binding Rossmann-fold domains"/>
    <property type="match status" value="1"/>
</dbReference>
<dbReference type="EMBL" id="JBGCUO010000001">
    <property type="protein sequence ID" value="MEY1661165.1"/>
    <property type="molecule type" value="Genomic_DNA"/>
</dbReference>
<comment type="caution">
    <text evidence="5">The sequence shown here is derived from an EMBL/GenBank/DDBJ whole genome shotgun (WGS) entry which is preliminary data.</text>
</comment>